<evidence type="ECO:0000313" key="2">
    <source>
        <dbReference type="EMBL" id="EPS94965.1"/>
    </source>
</evidence>
<dbReference type="EMBL" id="KE504218">
    <property type="protein sequence ID" value="EPS94965.1"/>
    <property type="molecule type" value="Genomic_DNA"/>
</dbReference>
<dbReference type="STRING" id="743788.S8EZG0"/>
<feature type="region of interest" description="Disordered" evidence="1">
    <location>
        <begin position="464"/>
        <end position="490"/>
    </location>
</feature>
<organism evidence="2 3">
    <name type="scientific">Fomitopsis schrenkii</name>
    <name type="common">Brown rot fungus</name>
    <dbReference type="NCBI Taxonomy" id="2126942"/>
    <lineage>
        <taxon>Eukaryota</taxon>
        <taxon>Fungi</taxon>
        <taxon>Dikarya</taxon>
        <taxon>Basidiomycota</taxon>
        <taxon>Agaricomycotina</taxon>
        <taxon>Agaricomycetes</taxon>
        <taxon>Polyporales</taxon>
        <taxon>Fomitopsis</taxon>
    </lineage>
</organism>
<proteinExistence type="predicted"/>
<accession>S8EZG0</accession>
<name>S8EZG0_FOMSC</name>
<evidence type="ECO:0000256" key="1">
    <source>
        <dbReference type="SAM" id="MobiDB-lite"/>
    </source>
</evidence>
<feature type="compositionally biased region" description="Basic and acidic residues" evidence="1">
    <location>
        <begin position="467"/>
        <end position="490"/>
    </location>
</feature>
<feature type="compositionally biased region" description="Polar residues" evidence="1">
    <location>
        <begin position="395"/>
        <end position="412"/>
    </location>
</feature>
<feature type="region of interest" description="Disordered" evidence="1">
    <location>
        <begin position="359"/>
        <end position="412"/>
    </location>
</feature>
<feature type="region of interest" description="Disordered" evidence="1">
    <location>
        <begin position="247"/>
        <end position="287"/>
    </location>
</feature>
<feature type="compositionally biased region" description="Low complexity" evidence="1">
    <location>
        <begin position="367"/>
        <end position="394"/>
    </location>
</feature>
<feature type="region of interest" description="Disordered" evidence="1">
    <location>
        <begin position="169"/>
        <end position="213"/>
    </location>
</feature>
<dbReference type="Proteomes" id="UP000015241">
    <property type="component" value="Unassembled WGS sequence"/>
</dbReference>
<feature type="compositionally biased region" description="Basic and acidic residues" evidence="1">
    <location>
        <begin position="605"/>
        <end position="615"/>
    </location>
</feature>
<feature type="region of interest" description="Disordered" evidence="1">
    <location>
        <begin position="605"/>
        <end position="636"/>
    </location>
</feature>
<dbReference type="HOGENOM" id="CLU_394838_0_0_1"/>
<dbReference type="AlphaFoldDB" id="S8EZG0"/>
<dbReference type="Gene3D" id="6.10.250.3110">
    <property type="match status" value="1"/>
</dbReference>
<dbReference type="eggNOG" id="ENOG502QQXV">
    <property type="taxonomic scope" value="Eukaryota"/>
</dbReference>
<keyword evidence="3" id="KW-1185">Reference proteome</keyword>
<gene>
    <name evidence="2" type="ORF">FOMPIDRAFT_1054591</name>
</gene>
<reference evidence="2 3" key="1">
    <citation type="journal article" date="2012" name="Science">
        <title>The Paleozoic origin of enzymatic lignin decomposition reconstructed from 31 fungal genomes.</title>
        <authorList>
            <person name="Floudas D."/>
            <person name="Binder M."/>
            <person name="Riley R."/>
            <person name="Barry K."/>
            <person name="Blanchette R.A."/>
            <person name="Henrissat B."/>
            <person name="Martinez A.T."/>
            <person name="Otillar R."/>
            <person name="Spatafora J.W."/>
            <person name="Yadav J.S."/>
            <person name="Aerts A."/>
            <person name="Benoit I."/>
            <person name="Boyd A."/>
            <person name="Carlson A."/>
            <person name="Copeland A."/>
            <person name="Coutinho P.M."/>
            <person name="de Vries R.P."/>
            <person name="Ferreira P."/>
            <person name="Findley K."/>
            <person name="Foster B."/>
            <person name="Gaskell J."/>
            <person name="Glotzer D."/>
            <person name="Gorecki P."/>
            <person name="Heitman J."/>
            <person name="Hesse C."/>
            <person name="Hori C."/>
            <person name="Igarashi K."/>
            <person name="Jurgens J.A."/>
            <person name="Kallen N."/>
            <person name="Kersten P."/>
            <person name="Kohler A."/>
            <person name="Kuees U."/>
            <person name="Kumar T.K.A."/>
            <person name="Kuo A."/>
            <person name="LaButti K."/>
            <person name="Larrondo L.F."/>
            <person name="Lindquist E."/>
            <person name="Ling A."/>
            <person name="Lombard V."/>
            <person name="Lucas S."/>
            <person name="Lundell T."/>
            <person name="Martin R."/>
            <person name="McLaughlin D.J."/>
            <person name="Morgenstern I."/>
            <person name="Morin E."/>
            <person name="Murat C."/>
            <person name="Nagy L.G."/>
            <person name="Nolan M."/>
            <person name="Ohm R.A."/>
            <person name="Patyshakuliyeva A."/>
            <person name="Rokas A."/>
            <person name="Ruiz-Duenas F.J."/>
            <person name="Sabat G."/>
            <person name="Salamov A."/>
            <person name="Samejima M."/>
            <person name="Schmutz J."/>
            <person name="Slot J.C."/>
            <person name="St John F."/>
            <person name="Stenlid J."/>
            <person name="Sun H."/>
            <person name="Sun S."/>
            <person name="Syed K."/>
            <person name="Tsang A."/>
            <person name="Wiebenga A."/>
            <person name="Young D."/>
            <person name="Pisabarro A."/>
            <person name="Eastwood D.C."/>
            <person name="Martin F."/>
            <person name="Cullen D."/>
            <person name="Grigoriev I.V."/>
            <person name="Hibbett D.S."/>
        </authorList>
    </citation>
    <scope>NUCLEOTIDE SEQUENCE</scope>
    <source>
        <strain evidence="3">FP-58527</strain>
    </source>
</reference>
<protein>
    <submittedName>
        <fullName evidence="2">Uncharacterized protein</fullName>
    </submittedName>
</protein>
<dbReference type="OrthoDB" id="8447676at2759"/>
<sequence length="698" mass="76630">MYIVLQTIERPLPPPHNPPVHPGSVIHLRVEFRAKHLRSSPNHVSSSDVQEATRFYTELFRQFSTANGIPLPTLLSLRAANQYEQAIYCVWDGLNTANGNAMVRKAYKSLGEAFSRREHEAYDITKLHVDHLFLSGPYNTAPFQPIIVPRVPSQQTPSFRGAQTDVRMPMPIKRPMSPTPGETPQAKRSRTQVEGIEGPSTSSAPPQSLPVHSAPRIVSKGTTAMEVVAPLNGGGEETTRCFPRIANPVSSATSAPDEARYPASGLSVQAPPKSRDLSDAGTSSAPTRMRTLSTYSSLQAALVPADEATSPHLKRPARAQASHPIPQLDVALASTTFPVSPIVGADAPLVTPRPFVSTGSAGTVPTPSTSSIADPDISIPSSGIAGPSAAIPSSETATQDSRPASTENSNAVEDTLDLQCRLDMLDMRNAYLEEERQRVDCENAELRGENAGLKGETSELKLSYSQLERRSEEKTSAADQERRVRERERSALRDENAVLKEENAMLKDEKSALKSENAMLKGENSTLQVKSATFKVKNSTTKVENAALKGENSTLKGENSGLKKANSVLKQERLERDAEMEEADRKIDRLGLDVKALKQEARRCERERQKSERKATQFKQRWTKSEDERKKARSSNMALERANRELAVGKGELEQLVLIQEIELAAERTKRQEAERRASEIAHGDTEGTWLQYHGSKC</sequence>
<dbReference type="InParanoid" id="S8EZG0"/>
<evidence type="ECO:0000313" key="3">
    <source>
        <dbReference type="Proteomes" id="UP000015241"/>
    </source>
</evidence>